<dbReference type="AlphaFoldDB" id="A0A392TL00"/>
<proteinExistence type="predicted"/>
<dbReference type="Proteomes" id="UP000265520">
    <property type="component" value="Unassembled WGS sequence"/>
</dbReference>
<keyword evidence="2" id="KW-1185">Reference proteome</keyword>
<accession>A0A392TL00</accession>
<dbReference type="EMBL" id="LXQA010607639">
    <property type="protein sequence ID" value="MCI61849.1"/>
    <property type="molecule type" value="Genomic_DNA"/>
</dbReference>
<protein>
    <submittedName>
        <fullName evidence="1">Uncharacterized protein</fullName>
    </submittedName>
</protein>
<evidence type="ECO:0000313" key="2">
    <source>
        <dbReference type="Proteomes" id="UP000265520"/>
    </source>
</evidence>
<sequence length="27" mass="3255">MARYRVRHVSDTDTCLIHPDKRIREVS</sequence>
<name>A0A392TL00_9FABA</name>
<feature type="non-terminal residue" evidence="1">
    <location>
        <position position="27"/>
    </location>
</feature>
<organism evidence="1 2">
    <name type="scientific">Trifolium medium</name>
    <dbReference type="NCBI Taxonomy" id="97028"/>
    <lineage>
        <taxon>Eukaryota</taxon>
        <taxon>Viridiplantae</taxon>
        <taxon>Streptophyta</taxon>
        <taxon>Embryophyta</taxon>
        <taxon>Tracheophyta</taxon>
        <taxon>Spermatophyta</taxon>
        <taxon>Magnoliopsida</taxon>
        <taxon>eudicotyledons</taxon>
        <taxon>Gunneridae</taxon>
        <taxon>Pentapetalae</taxon>
        <taxon>rosids</taxon>
        <taxon>fabids</taxon>
        <taxon>Fabales</taxon>
        <taxon>Fabaceae</taxon>
        <taxon>Papilionoideae</taxon>
        <taxon>50 kb inversion clade</taxon>
        <taxon>NPAAA clade</taxon>
        <taxon>Hologalegina</taxon>
        <taxon>IRL clade</taxon>
        <taxon>Trifolieae</taxon>
        <taxon>Trifolium</taxon>
    </lineage>
</organism>
<evidence type="ECO:0000313" key="1">
    <source>
        <dbReference type="EMBL" id="MCI61849.1"/>
    </source>
</evidence>
<reference evidence="1 2" key="1">
    <citation type="journal article" date="2018" name="Front. Plant Sci.">
        <title>Red Clover (Trifolium pratense) and Zigzag Clover (T. medium) - A Picture of Genomic Similarities and Differences.</title>
        <authorList>
            <person name="Dluhosova J."/>
            <person name="Istvanek J."/>
            <person name="Nedelnik J."/>
            <person name="Repkova J."/>
        </authorList>
    </citation>
    <scope>NUCLEOTIDE SEQUENCE [LARGE SCALE GENOMIC DNA]</scope>
    <source>
        <strain evidence="2">cv. 10/8</strain>
        <tissue evidence="1">Leaf</tissue>
    </source>
</reference>
<comment type="caution">
    <text evidence="1">The sequence shown here is derived from an EMBL/GenBank/DDBJ whole genome shotgun (WGS) entry which is preliminary data.</text>
</comment>